<reference evidence="6" key="1">
    <citation type="submission" date="2023-08" db="EMBL/GenBank/DDBJ databases">
        <authorList>
            <person name="Alioto T."/>
            <person name="Alioto T."/>
            <person name="Gomez Garrido J."/>
        </authorList>
    </citation>
    <scope>NUCLEOTIDE SEQUENCE</scope>
</reference>
<evidence type="ECO:0000256" key="4">
    <source>
        <dbReference type="SAM" id="SignalP"/>
    </source>
</evidence>
<organism evidence="6 8">
    <name type="scientific">Xyrichtys novacula</name>
    <name type="common">Pearly razorfish</name>
    <name type="synonym">Hemipteronotus novacula</name>
    <dbReference type="NCBI Taxonomy" id="13765"/>
    <lineage>
        <taxon>Eukaryota</taxon>
        <taxon>Metazoa</taxon>
        <taxon>Chordata</taxon>
        <taxon>Craniata</taxon>
        <taxon>Vertebrata</taxon>
        <taxon>Euteleostomi</taxon>
        <taxon>Actinopterygii</taxon>
        <taxon>Neopterygii</taxon>
        <taxon>Teleostei</taxon>
        <taxon>Neoteleostei</taxon>
        <taxon>Acanthomorphata</taxon>
        <taxon>Eupercaria</taxon>
        <taxon>Labriformes</taxon>
        <taxon>Labridae</taxon>
        <taxon>Xyrichtys</taxon>
    </lineage>
</organism>
<sequence>MMMMDTLTLLLVALSLPCSAGQSMESLPSSSVLKRPGETLSLSCRGSGFTFSCCVMSWIRQPTGQALEWIESGFSTQSRNTYVSRLSGRVEISREDSSSMVYLRLSNLQPGDSAVNYCARRDTLVKVQRLHKNSTLNVLLTETYRWQQRT</sequence>
<dbReference type="PANTHER" id="PTHR23266">
    <property type="entry name" value="IMMUNOGLOBULIN HEAVY CHAIN"/>
    <property type="match status" value="1"/>
</dbReference>
<dbReference type="EMBL" id="OY660879">
    <property type="protein sequence ID" value="CAJ1076806.1"/>
    <property type="molecule type" value="Genomic_DNA"/>
</dbReference>
<dbReference type="InterPro" id="IPR013783">
    <property type="entry name" value="Ig-like_fold"/>
</dbReference>
<dbReference type="SUPFAM" id="SSF48726">
    <property type="entry name" value="Immunoglobulin"/>
    <property type="match status" value="1"/>
</dbReference>
<dbReference type="GO" id="GO:0002250">
    <property type="term" value="P:adaptive immune response"/>
    <property type="evidence" value="ECO:0007669"/>
    <property type="project" value="UniProtKB-KW"/>
</dbReference>
<feature type="domain" description="Ig-like" evidence="5">
    <location>
        <begin position="17"/>
        <end position="137"/>
    </location>
</feature>
<proteinExistence type="predicted"/>
<dbReference type="Pfam" id="PF07686">
    <property type="entry name" value="V-set"/>
    <property type="match status" value="1"/>
</dbReference>
<dbReference type="InterPro" id="IPR007110">
    <property type="entry name" value="Ig-like_dom"/>
</dbReference>
<accession>A0AAV1GSF7</accession>
<feature type="chain" id="PRO_5044714012" evidence="4">
    <location>
        <begin position="22"/>
        <end position="150"/>
    </location>
</feature>
<feature type="signal peptide" evidence="4">
    <location>
        <begin position="1"/>
        <end position="21"/>
    </location>
</feature>
<dbReference type="EMBL" id="OY660879">
    <property type="protein sequence ID" value="CAJ1076811.1"/>
    <property type="molecule type" value="Genomic_DNA"/>
</dbReference>
<dbReference type="InterPro" id="IPR003599">
    <property type="entry name" value="Ig_sub"/>
</dbReference>
<dbReference type="Proteomes" id="UP001178508">
    <property type="component" value="Chromosome 16"/>
</dbReference>
<dbReference type="InterPro" id="IPR050199">
    <property type="entry name" value="IgHV"/>
</dbReference>
<dbReference type="InterPro" id="IPR013106">
    <property type="entry name" value="Ig_V-set"/>
</dbReference>
<keyword evidence="1" id="KW-0391">Immunity</keyword>
<dbReference type="GO" id="GO:0019814">
    <property type="term" value="C:immunoglobulin complex"/>
    <property type="evidence" value="ECO:0007669"/>
    <property type="project" value="UniProtKB-KW"/>
</dbReference>
<dbReference type="GO" id="GO:0005576">
    <property type="term" value="C:extracellular region"/>
    <property type="evidence" value="ECO:0007669"/>
    <property type="project" value="UniProtKB-ARBA"/>
</dbReference>
<dbReference type="AlphaFoldDB" id="A0AAV1GSF7"/>
<keyword evidence="8" id="KW-1185">Reference proteome</keyword>
<evidence type="ECO:0000313" key="7">
    <source>
        <dbReference type="EMBL" id="CAJ1076811.1"/>
    </source>
</evidence>
<evidence type="ECO:0000256" key="1">
    <source>
        <dbReference type="ARBA" id="ARBA00022859"/>
    </source>
</evidence>
<evidence type="ECO:0000256" key="2">
    <source>
        <dbReference type="ARBA" id="ARBA00023130"/>
    </source>
</evidence>
<protein>
    <submittedName>
        <fullName evidence="6">Ig heavy chain V region 914</fullName>
    </submittedName>
</protein>
<dbReference type="SMART" id="SM00406">
    <property type="entry name" value="IGv"/>
    <property type="match status" value="1"/>
</dbReference>
<evidence type="ECO:0000313" key="8">
    <source>
        <dbReference type="Proteomes" id="UP001178508"/>
    </source>
</evidence>
<evidence type="ECO:0000313" key="6">
    <source>
        <dbReference type="EMBL" id="CAJ1076806.1"/>
    </source>
</evidence>
<keyword evidence="2" id="KW-1064">Adaptive immunity</keyword>
<keyword evidence="3" id="KW-1280">Immunoglobulin</keyword>
<keyword evidence="4" id="KW-0732">Signal</keyword>
<gene>
    <name evidence="7" type="ORF">XNOV1_A012913</name>
    <name evidence="6" type="ORF">XNOV1_A042967</name>
</gene>
<dbReference type="SMART" id="SM00409">
    <property type="entry name" value="IG"/>
    <property type="match status" value="1"/>
</dbReference>
<dbReference type="Gene3D" id="2.60.40.10">
    <property type="entry name" value="Immunoglobulins"/>
    <property type="match status" value="1"/>
</dbReference>
<dbReference type="PROSITE" id="PS50835">
    <property type="entry name" value="IG_LIKE"/>
    <property type="match status" value="1"/>
</dbReference>
<evidence type="ECO:0000259" key="5">
    <source>
        <dbReference type="PROSITE" id="PS50835"/>
    </source>
</evidence>
<evidence type="ECO:0000256" key="3">
    <source>
        <dbReference type="ARBA" id="ARBA00043265"/>
    </source>
</evidence>
<dbReference type="InterPro" id="IPR036179">
    <property type="entry name" value="Ig-like_dom_sf"/>
</dbReference>
<name>A0AAV1GSF7_XYRNO</name>